<dbReference type="AlphaFoldDB" id="A0A803N3B2"/>
<feature type="domain" description="DRBM" evidence="5">
    <location>
        <begin position="1"/>
        <end position="70"/>
    </location>
</feature>
<evidence type="ECO:0000313" key="6">
    <source>
        <dbReference type="EnsemblPlants" id="AUR62039714-RA:cds"/>
    </source>
</evidence>
<evidence type="ECO:0000313" key="7">
    <source>
        <dbReference type="Proteomes" id="UP000596660"/>
    </source>
</evidence>
<evidence type="ECO:0000256" key="1">
    <source>
        <dbReference type="ARBA" id="ARBA00022737"/>
    </source>
</evidence>
<keyword evidence="1" id="KW-0677">Repeat</keyword>
<evidence type="ECO:0000256" key="2">
    <source>
        <dbReference type="ARBA" id="ARBA00022884"/>
    </source>
</evidence>
<dbReference type="GeneID" id="110683173"/>
<dbReference type="Gene3D" id="3.30.160.20">
    <property type="match status" value="3"/>
</dbReference>
<reference evidence="6" key="1">
    <citation type="journal article" date="2017" name="Nature">
        <title>The genome of Chenopodium quinoa.</title>
        <authorList>
            <person name="Jarvis D.E."/>
            <person name="Ho Y.S."/>
            <person name="Lightfoot D.J."/>
            <person name="Schmoeckel S.M."/>
            <person name="Li B."/>
            <person name="Borm T.J.A."/>
            <person name="Ohyanagi H."/>
            <person name="Mineta K."/>
            <person name="Michell C.T."/>
            <person name="Saber N."/>
            <person name="Kharbatia N.M."/>
            <person name="Rupper R.R."/>
            <person name="Sharp A.R."/>
            <person name="Dally N."/>
            <person name="Boughton B.A."/>
            <person name="Woo Y.H."/>
            <person name="Gao G."/>
            <person name="Schijlen E.G.W.M."/>
            <person name="Guo X."/>
            <person name="Momin A.A."/>
            <person name="Negrao S."/>
            <person name="Al-Babili S."/>
            <person name="Gehring C."/>
            <person name="Roessner U."/>
            <person name="Jung C."/>
            <person name="Murphy K."/>
            <person name="Arold S.T."/>
            <person name="Gojobori T."/>
            <person name="van der Linden C.G."/>
            <person name="van Loo E.N."/>
            <person name="Jellen E.N."/>
            <person name="Maughan P.J."/>
            <person name="Tester M."/>
        </authorList>
    </citation>
    <scope>NUCLEOTIDE SEQUENCE [LARGE SCALE GENOMIC DNA]</scope>
    <source>
        <strain evidence="6">cv. PI 614886</strain>
    </source>
</reference>
<name>A0A803N3B2_CHEQI</name>
<proteinExistence type="predicted"/>
<feature type="domain" description="DRBM" evidence="5">
    <location>
        <begin position="120"/>
        <end position="189"/>
    </location>
</feature>
<dbReference type="OMA" id="FPQPSLC"/>
<sequence>MFKSKLQEYCQSKKWNLPEYSTTREGLDHCPQFKATVTVNGSTFTTPNPSKSSKEAHNLVANIAYQHLTGSPSANNALQVSPTSVDAQQPKMNEPLQAATVSDVNFSSRDDKKFKDMAHLYKNQLQIYAQKKNINLPVYISEREGPPHACRFKSKVMLEEKTYESFEFFSTIKDAENAAAKAALMSVSSDETEEEDPGFFKNLLQELAQKEYSCLPAYVTTRSGPSHYPIFSSTVEINEESFTGQEAKTKKLAEMNAAKVAYIAMKERKGKPNFKPDSLSYHVNDAPPKSQFVPIADLSDKHILAPDPISNRAHMDLVNCNKGLDDLNDQNEVIIYCPEGQRIKRNPDLTGAYHQDTVAEQTGGKPEVHTNFDQNNCGLKLDNSSGQNSSSAPIQSPSRSGVRQIDQPSPSSGVMSSHKKIKVYPVTPNMTLPTGATVMHRDEKWVAMSMDSIHGNV</sequence>
<dbReference type="PROSITE" id="PS50137">
    <property type="entry name" value="DS_RBD"/>
    <property type="match status" value="3"/>
</dbReference>
<dbReference type="KEGG" id="cqi:110683173"/>
<evidence type="ECO:0000256" key="3">
    <source>
        <dbReference type="PROSITE-ProRule" id="PRU00266"/>
    </source>
</evidence>
<keyword evidence="7" id="KW-1185">Reference proteome</keyword>
<dbReference type="SUPFAM" id="SSF54768">
    <property type="entry name" value="dsRNA-binding domain-like"/>
    <property type="match status" value="3"/>
</dbReference>
<feature type="domain" description="DRBM" evidence="5">
    <location>
        <begin position="199"/>
        <end position="267"/>
    </location>
</feature>
<dbReference type="GO" id="GO:0003723">
    <property type="term" value="F:RNA binding"/>
    <property type="evidence" value="ECO:0007669"/>
    <property type="project" value="UniProtKB-UniRule"/>
</dbReference>
<keyword evidence="2 3" id="KW-0694">RNA-binding</keyword>
<dbReference type="EnsemblPlants" id="AUR62039714-RA">
    <property type="protein sequence ID" value="AUR62039714-RA:cds"/>
    <property type="gene ID" value="AUR62039714"/>
</dbReference>
<feature type="compositionally biased region" description="Polar residues" evidence="4">
    <location>
        <begin position="406"/>
        <end position="415"/>
    </location>
</feature>
<reference evidence="6" key="2">
    <citation type="submission" date="2021-03" db="UniProtKB">
        <authorList>
            <consortium name="EnsemblPlants"/>
        </authorList>
    </citation>
    <scope>IDENTIFICATION</scope>
</reference>
<dbReference type="PANTHER" id="PTHR46031:SF16">
    <property type="entry name" value="DOUBLE-STRANDED RNA-BINDING PROTEIN 4"/>
    <property type="match status" value="1"/>
</dbReference>
<protein>
    <recommendedName>
        <fullName evidence="5">DRBM domain-containing protein</fullName>
    </recommendedName>
</protein>
<dbReference type="InterPro" id="IPR014720">
    <property type="entry name" value="dsRBD_dom"/>
</dbReference>
<dbReference type="Pfam" id="PF00035">
    <property type="entry name" value="dsrm"/>
    <property type="match status" value="3"/>
</dbReference>
<organism evidence="6 7">
    <name type="scientific">Chenopodium quinoa</name>
    <name type="common">Quinoa</name>
    <dbReference type="NCBI Taxonomy" id="63459"/>
    <lineage>
        <taxon>Eukaryota</taxon>
        <taxon>Viridiplantae</taxon>
        <taxon>Streptophyta</taxon>
        <taxon>Embryophyta</taxon>
        <taxon>Tracheophyta</taxon>
        <taxon>Spermatophyta</taxon>
        <taxon>Magnoliopsida</taxon>
        <taxon>eudicotyledons</taxon>
        <taxon>Gunneridae</taxon>
        <taxon>Pentapetalae</taxon>
        <taxon>Caryophyllales</taxon>
        <taxon>Chenopodiaceae</taxon>
        <taxon>Chenopodioideae</taxon>
        <taxon>Atripliceae</taxon>
        <taxon>Chenopodium</taxon>
    </lineage>
</organism>
<dbReference type="SMART" id="SM00358">
    <property type="entry name" value="DSRM"/>
    <property type="match status" value="3"/>
</dbReference>
<dbReference type="Gramene" id="AUR62039714-RA">
    <property type="protein sequence ID" value="AUR62039714-RA:cds"/>
    <property type="gene ID" value="AUR62039714"/>
</dbReference>
<evidence type="ECO:0000259" key="5">
    <source>
        <dbReference type="PROSITE" id="PS50137"/>
    </source>
</evidence>
<gene>
    <name evidence="6" type="primary">LOC110683173</name>
</gene>
<dbReference type="OrthoDB" id="5988181at2759"/>
<feature type="compositionally biased region" description="Low complexity" evidence="4">
    <location>
        <begin position="389"/>
        <end position="400"/>
    </location>
</feature>
<dbReference type="PANTHER" id="PTHR46031">
    <property type="match status" value="1"/>
</dbReference>
<accession>A0A803N3B2</accession>
<dbReference type="Proteomes" id="UP000596660">
    <property type="component" value="Unplaced"/>
</dbReference>
<dbReference type="RefSeq" id="XP_021715209.1">
    <property type="nucleotide sequence ID" value="XM_021859517.1"/>
</dbReference>
<evidence type="ECO:0000256" key="4">
    <source>
        <dbReference type="SAM" id="MobiDB-lite"/>
    </source>
</evidence>
<feature type="region of interest" description="Disordered" evidence="4">
    <location>
        <begin position="380"/>
        <end position="420"/>
    </location>
</feature>